<dbReference type="Proteomes" id="UP001432027">
    <property type="component" value="Unassembled WGS sequence"/>
</dbReference>
<dbReference type="EMBL" id="BTSX01000002">
    <property type="protein sequence ID" value="GMS86036.1"/>
    <property type="molecule type" value="Genomic_DNA"/>
</dbReference>
<keyword evidence="9" id="KW-1185">Reference proteome</keyword>
<feature type="non-terminal residue" evidence="8">
    <location>
        <position position="347"/>
    </location>
</feature>
<evidence type="ECO:0000256" key="4">
    <source>
        <dbReference type="ARBA" id="ARBA00023136"/>
    </source>
</evidence>
<feature type="domain" description="G-protein coupled receptors family 1 profile" evidence="7">
    <location>
        <begin position="28"/>
        <end position="289"/>
    </location>
</feature>
<feature type="transmembrane region" description="Helical" evidence="6">
    <location>
        <begin position="133"/>
        <end position="154"/>
    </location>
</feature>
<keyword evidence="4 6" id="KW-0472">Membrane</keyword>
<evidence type="ECO:0000259" key="7">
    <source>
        <dbReference type="PROSITE" id="PS50262"/>
    </source>
</evidence>
<dbReference type="PANTHER" id="PTHR31357">
    <property type="entry name" value="SERPENTINE RECEPTOR CLASS ALPHA-10"/>
    <property type="match status" value="1"/>
</dbReference>
<gene>
    <name evidence="8" type="ORF">PENTCL1PPCAC_8211</name>
</gene>
<comment type="subcellular location">
    <subcellularLocation>
        <location evidence="1">Membrane</location>
        <topology evidence="1">Multi-pass membrane protein</topology>
    </subcellularLocation>
</comment>
<proteinExistence type="inferred from homology"/>
<dbReference type="InterPro" id="IPR017452">
    <property type="entry name" value="GPCR_Rhodpsn_7TM"/>
</dbReference>
<dbReference type="InterPro" id="IPR051080">
    <property type="entry name" value="Nematode_rcpt-like_serp_alpha"/>
</dbReference>
<dbReference type="SUPFAM" id="SSF81321">
    <property type="entry name" value="Family A G protein-coupled receptor-like"/>
    <property type="match status" value="1"/>
</dbReference>
<feature type="non-terminal residue" evidence="8">
    <location>
        <position position="1"/>
    </location>
</feature>
<organism evidence="8 9">
    <name type="scientific">Pristionchus entomophagus</name>
    <dbReference type="NCBI Taxonomy" id="358040"/>
    <lineage>
        <taxon>Eukaryota</taxon>
        <taxon>Metazoa</taxon>
        <taxon>Ecdysozoa</taxon>
        <taxon>Nematoda</taxon>
        <taxon>Chromadorea</taxon>
        <taxon>Rhabditida</taxon>
        <taxon>Rhabditina</taxon>
        <taxon>Diplogasteromorpha</taxon>
        <taxon>Diplogasteroidea</taxon>
        <taxon>Neodiplogasteridae</taxon>
        <taxon>Pristionchus</taxon>
    </lineage>
</organism>
<evidence type="ECO:0000256" key="6">
    <source>
        <dbReference type="SAM" id="Phobius"/>
    </source>
</evidence>
<evidence type="ECO:0000256" key="5">
    <source>
        <dbReference type="ARBA" id="ARBA00037994"/>
    </source>
</evidence>
<evidence type="ECO:0000256" key="1">
    <source>
        <dbReference type="ARBA" id="ARBA00004141"/>
    </source>
</evidence>
<dbReference type="PANTHER" id="PTHR31357:SF5">
    <property type="entry name" value="SERPENTINE RECEPTOR CLASS ALPHA-1-RELATED"/>
    <property type="match status" value="1"/>
</dbReference>
<keyword evidence="2 6" id="KW-0812">Transmembrane</keyword>
<accession>A0AAV5SRN3</accession>
<feature type="transmembrane region" description="Helical" evidence="6">
    <location>
        <begin position="273"/>
        <end position="292"/>
    </location>
</feature>
<name>A0AAV5SRN3_9BILA</name>
<dbReference type="AlphaFoldDB" id="A0AAV5SRN3"/>
<evidence type="ECO:0000256" key="3">
    <source>
        <dbReference type="ARBA" id="ARBA00022989"/>
    </source>
</evidence>
<feature type="transmembrane region" description="Helical" evidence="6">
    <location>
        <begin position="181"/>
        <end position="202"/>
    </location>
</feature>
<keyword evidence="3 6" id="KW-1133">Transmembrane helix</keyword>
<comment type="caution">
    <text evidence="8">The sequence shown here is derived from an EMBL/GenBank/DDBJ whole genome shotgun (WGS) entry which is preliminary data.</text>
</comment>
<feature type="transmembrane region" description="Helical" evidence="6">
    <location>
        <begin position="12"/>
        <end position="36"/>
    </location>
</feature>
<dbReference type="PROSITE" id="PS50262">
    <property type="entry name" value="G_PROTEIN_RECEP_F1_2"/>
    <property type="match status" value="1"/>
</dbReference>
<dbReference type="InterPro" id="IPR019408">
    <property type="entry name" value="7TM_GPCR_serpentine_rcpt_Srab"/>
</dbReference>
<dbReference type="Gene3D" id="1.20.1070.10">
    <property type="entry name" value="Rhodopsin 7-helix transmembrane proteins"/>
    <property type="match status" value="1"/>
</dbReference>
<sequence>EARRVLSYPGTLATHSLMCLVAVLGTAGTAYVSWLVARHKVFHVNLRWLLTTLNLILLTRSIGAFVRSAYYLLTLTSSNDCVLLWRVSRCTYFSEIVSKPVIVMSYAYLAIAIERLLALWLSKRYERSTNQALGIIGFIVVWIEYAIDFVRNIYHLITDDGTSSPFSVYCMSTSSVDMLVGFRLIPLSVISLSLFIGILVYVRVRNRAWMRDCNHSLTARFQERITYKATRLILPNAFIFCFMYAFSLMAAVFSSIVAHMNHDLLGSIMVKEVASLIFNTYSLIHPVIFVWLEPSLWQKEETMQRIEDRTGYNKTLAHTWEKTLKKRERKGCCGCFRGSRKDKYQRS</sequence>
<evidence type="ECO:0000256" key="2">
    <source>
        <dbReference type="ARBA" id="ARBA00022692"/>
    </source>
</evidence>
<feature type="transmembrane region" description="Helical" evidence="6">
    <location>
        <begin position="48"/>
        <end position="70"/>
    </location>
</feature>
<evidence type="ECO:0000313" key="8">
    <source>
        <dbReference type="EMBL" id="GMS86036.1"/>
    </source>
</evidence>
<feature type="transmembrane region" description="Helical" evidence="6">
    <location>
        <begin position="101"/>
        <end position="121"/>
    </location>
</feature>
<dbReference type="Pfam" id="PF10292">
    <property type="entry name" value="7TM_GPCR_Srab"/>
    <property type="match status" value="1"/>
</dbReference>
<evidence type="ECO:0000313" key="9">
    <source>
        <dbReference type="Proteomes" id="UP001432027"/>
    </source>
</evidence>
<feature type="transmembrane region" description="Helical" evidence="6">
    <location>
        <begin position="232"/>
        <end position="253"/>
    </location>
</feature>
<comment type="similarity">
    <text evidence="5">Belongs to the nematode receptor-like protein sra family.</text>
</comment>
<protein>
    <recommendedName>
        <fullName evidence="7">G-protein coupled receptors family 1 profile domain-containing protein</fullName>
    </recommendedName>
</protein>
<reference evidence="8" key="1">
    <citation type="submission" date="2023-10" db="EMBL/GenBank/DDBJ databases">
        <title>Genome assembly of Pristionchus species.</title>
        <authorList>
            <person name="Yoshida K."/>
            <person name="Sommer R.J."/>
        </authorList>
    </citation>
    <scope>NUCLEOTIDE SEQUENCE</scope>
    <source>
        <strain evidence="8">RS0144</strain>
    </source>
</reference>
<dbReference type="GO" id="GO:0004984">
    <property type="term" value="F:olfactory receptor activity"/>
    <property type="evidence" value="ECO:0007669"/>
    <property type="project" value="TreeGrafter"/>
</dbReference>
<dbReference type="GO" id="GO:0016020">
    <property type="term" value="C:membrane"/>
    <property type="evidence" value="ECO:0007669"/>
    <property type="project" value="UniProtKB-SubCell"/>
</dbReference>